<gene>
    <name evidence="8" type="ORF">SAMN04487931_10249</name>
</gene>
<keyword evidence="3" id="KW-0949">S-adenosyl-L-methionine</keyword>
<keyword evidence="4" id="KW-0479">Metal-binding</keyword>
<keyword evidence="2" id="KW-0004">4Fe-4S</keyword>
<feature type="domain" description="Radical SAM core" evidence="7">
    <location>
        <begin position="26"/>
        <end position="242"/>
    </location>
</feature>
<evidence type="ECO:0000256" key="4">
    <source>
        <dbReference type="ARBA" id="ARBA00022723"/>
    </source>
</evidence>
<evidence type="ECO:0000313" key="9">
    <source>
        <dbReference type="Proteomes" id="UP000199608"/>
    </source>
</evidence>
<accession>A0A1H2DRN9</accession>
<evidence type="ECO:0000256" key="2">
    <source>
        <dbReference type="ARBA" id="ARBA00022485"/>
    </source>
</evidence>
<evidence type="ECO:0000256" key="5">
    <source>
        <dbReference type="ARBA" id="ARBA00023004"/>
    </source>
</evidence>
<proteinExistence type="predicted"/>
<keyword evidence="6" id="KW-0411">Iron-sulfur</keyword>
<evidence type="ECO:0000313" key="8">
    <source>
        <dbReference type="EMBL" id="SDT85563.1"/>
    </source>
</evidence>
<reference evidence="9" key="1">
    <citation type="submission" date="2016-10" db="EMBL/GenBank/DDBJ databases">
        <authorList>
            <person name="Varghese N."/>
            <person name="Submissions S."/>
        </authorList>
    </citation>
    <scope>NUCLEOTIDE SEQUENCE [LARGE SCALE GENOMIC DNA]</scope>
    <source>
        <strain evidence="9">DSM 3384</strain>
    </source>
</reference>
<dbReference type="SFLD" id="SFLDG01387">
    <property type="entry name" value="BtrN-like_SPASM_domain_contain"/>
    <property type="match status" value="1"/>
</dbReference>
<keyword evidence="9" id="KW-1185">Reference proteome</keyword>
<dbReference type="Proteomes" id="UP000199608">
    <property type="component" value="Unassembled WGS sequence"/>
</dbReference>
<evidence type="ECO:0000259" key="7">
    <source>
        <dbReference type="PROSITE" id="PS51918"/>
    </source>
</evidence>
<dbReference type="SFLD" id="SFLDG01067">
    <property type="entry name" value="SPASM/twitch_domain_containing"/>
    <property type="match status" value="1"/>
</dbReference>
<dbReference type="InterPro" id="IPR058240">
    <property type="entry name" value="rSAM_sf"/>
</dbReference>
<protein>
    <submittedName>
        <fullName evidence="8">Radical SAM additional 4Fe4S-binding SPASM domain-containing protein</fullName>
    </submittedName>
</protein>
<name>A0A1H2DRN9_9BACT</name>
<dbReference type="EMBL" id="FNLL01000002">
    <property type="protein sequence ID" value="SDT85563.1"/>
    <property type="molecule type" value="Genomic_DNA"/>
</dbReference>
<dbReference type="InterPro" id="IPR050377">
    <property type="entry name" value="Radical_SAM_PqqE_MftC-like"/>
</dbReference>
<dbReference type="Pfam" id="PF13186">
    <property type="entry name" value="SPASM"/>
    <property type="match status" value="1"/>
</dbReference>
<dbReference type="PANTHER" id="PTHR11228:SF7">
    <property type="entry name" value="PQQA PEPTIDE CYCLASE"/>
    <property type="match status" value="1"/>
</dbReference>
<comment type="cofactor">
    <cofactor evidence="1">
        <name>[4Fe-4S] cluster</name>
        <dbReference type="ChEBI" id="CHEBI:49883"/>
    </cofactor>
</comment>
<dbReference type="CDD" id="cd01335">
    <property type="entry name" value="Radical_SAM"/>
    <property type="match status" value="1"/>
</dbReference>
<dbReference type="PANTHER" id="PTHR11228">
    <property type="entry name" value="RADICAL SAM DOMAIN PROTEIN"/>
    <property type="match status" value="1"/>
</dbReference>
<organism evidence="8 9">
    <name type="scientific">Desulfobacula phenolica</name>
    <dbReference type="NCBI Taxonomy" id="90732"/>
    <lineage>
        <taxon>Bacteria</taxon>
        <taxon>Pseudomonadati</taxon>
        <taxon>Thermodesulfobacteriota</taxon>
        <taxon>Desulfobacteria</taxon>
        <taxon>Desulfobacterales</taxon>
        <taxon>Desulfobacteraceae</taxon>
        <taxon>Desulfobacula</taxon>
    </lineage>
</organism>
<dbReference type="AlphaFoldDB" id="A0A1H2DRN9"/>
<dbReference type="GO" id="GO:0051536">
    <property type="term" value="F:iron-sulfur cluster binding"/>
    <property type="evidence" value="ECO:0007669"/>
    <property type="project" value="UniProtKB-KW"/>
</dbReference>
<dbReference type="SFLD" id="SFLDS00029">
    <property type="entry name" value="Radical_SAM"/>
    <property type="match status" value="1"/>
</dbReference>
<dbReference type="InterPro" id="IPR023885">
    <property type="entry name" value="4Fe4S-binding_SPASM_dom"/>
</dbReference>
<sequence length="349" mass="40067">MVKKFYILYQSLLSLYNYRLKKTIVSNYPTYFYVEPTNHCNLRCIMCPNGRGMTKIQKGYMDFELYMRIIDQIKPFTSTVLLAVGGEPLLHPKFSQMVRYASKAGIKTMINTNATLLTKELSHQLLDANLDMISFAFDGHTKENYESARRGANFEETLGNILYFLKLKNKAKSKIPHCTLSMLMLDGKTEIDEEKKKFFGQFKGLINNIRLREVNSWGANLKEDTNFICRESKNVFNPCGRLWSMLCVKWDGVVVPCICNFNNEYQLGNLQTDNILDIWNGEHLVGLRQAMLKNSHQEISPICENCAITDSKTILGIPAGIRAILSDAVVNFSDNRLEEYLLRIMDSKK</sequence>
<evidence type="ECO:0000256" key="6">
    <source>
        <dbReference type="ARBA" id="ARBA00023014"/>
    </source>
</evidence>
<dbReference type="InterPro" id="IPR007197">
    <property type="entry name" value="rSAM"/>
</dbReference>
<dbReference type="InterPro" id="IPR034391">
    <property type="entry name" value="AdoMet-like_SPASM_containing"/>
</dbReference>
<dbReference type="Pfam" id="PF04055">
    <property type="entry name" value="Radical_SAM"/>
    <property type="match status" value="1"/>
</dbReference>
<dbReference type="RefSeq" id="WP_092230174.1">
    <property type="nucleotide sequence ID" value="NZ_FNLL01000002.1"/>
</dbReference>
<dbReference type="CDD" id="cd21109">
    <property type="entry name" value="SPASM"/>
    <property type="match status" value="1"/>
</dbReference>
<dbReference type="Gene3D" id="3.20.20.70">
    <property type="entry name" value="Aldolase class I"/>
    <property type="match status" value="1"/>
</dbReference>
<dbReference type="InterPro" id="IPR013785">
    <property type="entry name" value="Aldolase_TIM"/>
</dbReference>
<evidence type="ECO:0000256" key="1">
    <source>
        <dbReference type="ARBA" id="ARBA00001966"/>
    </source>
</evidence>
<keyword evidence="5" id="KW-0408">Iron</keyword>
<dbReference type="GO" id="GO:0003824">
    <property type="term" value="F:catalytic activity"/>
    <property type="evidence" value="ECO:0007669"/>
    <property type="project" value="InterPro"/>
</dbReference>
<evidence type="ECO:0000256" key="3">
    <source>
        <dbReference type="ARBA" id="ARBA00022691"/>
    </source>
</evidence>
<dbReference type="GO" id="GO:0046872">
    <property type="term" value="F:metal ion binding"/>
    <property type="evidence" value="ECO:0007669"/>
    <property type="project" value="UniProtKB-KW"/>
</dbReference>
<dbReference type="PROSITE" id="PS51918">
    <property type="entry name" value="RADICAL_SAM"/>
    <property type="match status" value="1"/>
</dbReference>
<dbReference type="SUPFAM" id="SSF102114">
    <property type="entry name" value="Radical SAM enzymes"/>
    <property type="match status" value="1"/>
</dbReference>